<reference evidence="3 4" key="1">
    <citation type="submission" date="2018-11" db="EMBL/GenBank/DDBJ databases">
        <title>Genomic Encyclopedia of Type Strains, Phase IV (KMG-IV): sequencing the most valuable type-strain genomes for metagenomic binning, comparative biology and taxonomic classification.</title>
        <authorList>
            <person name="Goeker M."/>
        </authorList>
    </citation>
    <scope>NUCLEOTIDE SEQUENCE [LARGE SCALE GENOMIC DNA]</scope>
    <source>
        <strain evidence="3 4">DSM 100275</strain>
    </source>
</reference>
<dbReference type="PANTHER" id="PTHR44196:SF4">
    <property type="entry name" value="SHORT CHAIN DEHYDROGENASE"/>
    <property type="match status" value="1"/>
</dbReference>
<dbReference type="OrthoDB" id="9790785at2"/>
<dbReference type="InterPro" id="IPR036291">
    <property type="entry name" value="NAD(P)-bd_dom_sf"/>
</dbReference>
<dbReference type="GO" id="GO:0016491">
    <property type="term" value="F:oxidoreductase activity"/>
    <property type="evidence" value="ECO:0007669"/>
    <property type="project" value="UniProtKB-KW"/>
</dbReference>
<name>A0A3N1Y4P9_9GAMM</name>
<evidence type="ECO:0000256" key="2">
    <source>
        <dbReference type="ARBA" id="ARBA00023002"/>
    </source>
</evidence>
<dbReference type="GO" id="GO:0016020">
    <property type="term" value="C:membrane"/>
    <property type="evidence" value="ECO:0007669"/>
    <property type="project" value="TreeGrafter"/>
</dbReference>
<dbReference type="SUPFAM" id="SSF51735">
    <property type="entry name" value="NAD(P)-binding Rossmann-fold domains"/>
    <property type="match status" value="1"/>
</dbReference>
<dbReference type="EMBL" id="RJVI01000002">
    <property type="protein sequence ID" value="ROR32267.1"/>
    <property type="molecule type" value="Genomic_DNA"/>
</dbReference>
<evidence type="ECO:0000256" key="1">
    <source>
        <dbReference type="ARBA" id="ARBA00006484"/>
    </source>
</evidence>
<dbReference type="Pfam" id="PF00106">
    <property type="entry name" value="adh_short"/>
    <property type="match status" value="1"/>
</dbReference>
<dbReference type="Gene3D" id="3.40.50.720">
    <property type="entry name" value="NAD(P)-binding Rossmann-like Domain"/>
    <property type="match status" value="1"/>
</dbReference>
<dbReference type="PANTHER" id="PTHR44196">
    <property type="entry name" value="DEHYDROGENASE/REDUCTASE SDR FAMILY MEMBER 7B"/>
    <property type="match status" value="1"/>
</dbReference>
<dbReference type="Proteomes" id="UP000276634">
    <property type="component" value="Unassembled WGS sequence"/>
</dbReference>
<comment type="caution">
    <text evidence="3">The sequence shown here is derived from an EMBL/GenBank/DDBJ whole genome shotgun (WGS) entry which is preliminary data.</text>
</comment>
<sequence>MDATAHSDLPPDLLAGRVVLVTGAGGALGGAVARCAAACGATVILTDRRIRPLERVYDEITAAGHPEPVIHGFDLEGAGPDDYTGFAAAVAENLGRLDALVHIAALLGAICPVEHFNVELWHRVMQVNLNGPFLLTRACLPLLRRAPEGRLLFVGDATGRHGKAYWGAYAVSKAGLEGLMQVLADELENSTVRVASIDPGVFRSGLRQQVFPFEDPAALRPPQEVAPAIVRLLGPAGAEAHGRALAL</sequence>
<evidence type="ECO:0000313" key="3">
    <source>
        <dbReference type="EMBL" id="ROR32267.1"/>
    </source>
</evidence>
<dbReference type="PRINTS" id="PR00081">
    <property type="entry name" value="GDHRDH"/>
</dbReference>
<keyword evidence="2" id="KW-0560">Oxidoreductase</keyword>
<gene>
    <name evidence="3" type="ORF">EDC57_1464</name>
</gene>
<protein>
    <submittedName>
        <fullName evidence="3">NAD(P)-dependent dehydrogenase (Short-subunit alcohol dehydrogenase family)</fullName>
    </submittedName>
</protein>
<evidence type="ECO:0000313" key="4">
    <source>
        <dbReference type="Proteomes" id="UP000276634"/>
    </source>
</evidence>
<proteinExistence type="inferred from homology"/>
<dbReference type="InterPro" id="IPR020904">
    <property type="entry name" value="Sc_DH/Rdtase_CS"/>
</dbReference>
<keyword evidence="4" id="KW-1185">Reference proteome</keyword>
<dbReference type="AlphaFoldDB" id="A0A3N1Y4P9"/>
<dbReference type="PROSITE" id="PS00061">
    <property type="entry name" value="ADH_SHORT"/>
    <property type="match status" value="1"/>
</dbReference>
<comment type="similarity">
    <text evidence="1">Belongs to the short-chain dehydrogenases/reductases (SDR) family.</text>
</comment>
<dbReference type="RefSeq" id="WP_123401227.1">
    <property type="nucleotide sequence ID" value="NZ_RJVI01000002.1"/>
</dbReference>
<accession>A0A3N1Y4P9</accession>
<organism evidence="3 4">
    <name type="scientific">Inmirania thermothiophila</name>
    <dbReference type="NCBI Taxonomy" id="1750597"/>
    <lineage>
        <taxon>Bacteria</taxon>
        <taxon>Pseudomonadati</taxon>
        <taxon>Pseudomonadota</taxon>
        <taxon>Gammaproteobacteria</taxon>
        <taxon>Chromatiales</taxon>
        <taxon>Ectothiorhodospiraceae</taxon>
        <taxon>Inmirania</taxon>
    </lineage>
</organism>
<dbReference type="InterPro" id="IPR002347">
    <property type="entry name" value="SDR_fam"/>
</dbReference>